<dbReference type="NCBIfam" id="TIGR00254">
    <property type="entry name" value="GGDEF"/>
    <property type="match status" value="1"/>
</dbReference>
<feature type="domain" description="GGDEF" evidence="1">
    <location>
        <begin position="377"/>
        <end position="503"/>
    </location>
</feature>
<dbReference type="CDD" id="cd01949">
    <property type="entry name" value="GGDEF"/>
    <property type="match status" value="1"/>
</dbReference>
<reference evidence="2" key="1">
    <citation type="submission" date="2021-03" db="EMBL/GenBank/DDBJ databases">
        <title>Whole genome shotgun sequence of Actinoplanes consettensis NBRC 14913.</title>
        <authorList>
            <person name="Komaki H."/>
            <person name="Tamura T."/>
        </authorList>
    </citation>
    <scope>NUCLEOTIDE SEQUENCE</scope>
    <source>
        <strain evidence="2">NBRC 14913</strain>
    </source>
</reference>
<gene>
    <name evidence="2" type="ORF">Aco04nite_35460</name>
</gene>
<dbReference type="InterPro" id="IPR050469">
    <property type="entry name" value="Diguanylate_Cyclase"/>
</dbReference>
<dbReference type="InterPro" id="IPR029787">
    <property type="entry name" value="Nucleotide_cyclase"/>
</dbReference>
<dbReference type="Gene3D" id="3.30.70.270">
    <property type="match status" value="1"/>
</dbReference>
<evidence type="ECO:0000259" key="1">
    <source>
        <dbReference type="PROSITE" id="PS50887"/>
    </source>
</evidence>
<dbReference type="PANTHER" id="PTHR45138">
    <property type="entry name" value="REGULATORY COMPONENTS OF SENSORY TRANSDUCTION SYSTEM"/>
    <property type="match status" value="1"/>
</dbReference>
<organism evidence="2 3">
    <name type="scientific">Winogradskya consettensis</name>
    <dbReference type="NCBI Taxonomy" id="113560"/>
    <lineage>
        <taxon>Bacteria</taxon>
        <taxon>Bacillati</taxon>
        <taxon>Actinomycetota</taxon>
        <taxon>Actinomycetes</taxon>
        <taxon>Micromonosporales</taxon>
        <taxon>Micromonosporaceae</taxon>
        <taxon>Winogradskya</taxon>
    </lineage>
</organism>
<dbReference type="EMBL" id="BOQP01000017">
    <property type="protein sequence ID" value="GIM73480.1"/>
    <property type="molecule type" value="Genomic_DNA"/>
</dbReference>
<dbReference type="GO" id="GO:0052621">
    <property type="term" value="F:diguanylate cyclase activity"/>
    <property type="evidence" value="ECO:0007669"/>
    <property type="project" value="TreeGrafter"/>
</dbReference>
<dbReference type="SUPFAM" id="SSF55073">
    <property type="entry name" value="Nucleotide cyclase"/>
    <property type="match status" value="1"/>
</dbReference>
<comment type="caution">
    <text evidence="2">The sequence shown here is derived from an EMBL/GenBank/DDBJ whole genome shotgun (WGS) entry which is preliminary data.</text>
</comment>
<dbReference type="InterPro" id="IPR043128">
    <property type="entry name" value="Rev_trsase/Diguanyl_cyclase"/>
</dbReference>
<accession>A0A919VS47</accession>
<evidence type="ECO:0000313" key="3">
    <source>
        <dbReference type="Proteomes" id="UP000680865"/>
    </source>
</evidence>
<evidence type="ECO:0000313" key="2">
    <source>
        <dbReference type="EMBL" id="GIM73480.1"/>
    </source>
</evidence>
<dbReference type="Pfam" id="PF00990">
    <property type="entry name" value="GGDEF"/>
    <property type="match status" value="1"/>
</dbReference>
<dbReference type="AlphaFoldDB" id="A0A919VS47"/>
<name>A0A919VS47_9ACTN</name>
<dbReference type="RefSeq" id="WP_212998319.1">
    <property type="nucleotide sequence ID" value="NZ_BAAATW010000012.1"/>
</dbReference>
<dbReference type="Gene3D" id="1.25.40.10">
    <property type="entry name" value="Tetratricopeptide repeat domain"/>
    <property type="match status" value="1"/>
</dbReference>
<dbReference type="GO" id="GO:1902201">
    <property type="term" value="P:negative regulation of bacterial-type flagellum-dependent cell motility"/>
    <property type="evidence" value="ECO:0007669"/>
    <property type="project" value="TreeGrafter"/>
</dbReference>
<dbReference type="Proteomes" id="UP000680865">
    <property type="component" value="Unassembled WGS sequence"/>
</dbReference>
<dbReference type="PANTHER" id="PTHR45138:SF9">
    <property type="entry name" value="DIGUANYLATE CYCLASE DGCM-RELATED"/>
    <property type="match status" value="1"/>
</dbReference>
<keyword evidence="3" id="KW-1185">Reference proteome</keyword>
<dbReference type="SMART" id="SM00267">
    <property type="entry name" value="GGDEF"/>
    <property type="match status" value="1"/>
</dbReference>
<dbReference type="SUPFAM" id="SSF48452">
    <property type="entry name" value="TPR-like"/>
    <property type="match status" value="1"/>
</dbReference>
<dbReference type="GO" id="GO:0005886">
    <property type="term" value="C:plasma membrane"/>
    <property type="evidence" value="ECO:0007669"/>
    <property type="project" value="TreeGrafter"/>
</dbReference>
<dbReference type="FunFam" id="3.30.70.270:FF:000001">
    <property type="entry name" value="Diguanylate cyclase domain protein"/>
    <property type="match status" value="1"/>
</dbReference>
<dbReference type="GO" id="GO:0043709">
    <property type="term" value="P:cell adhesion involved in single-species biofilm formation"/>
    <property type="evidence" value="ECO:0007669"/>
    <property type="project" value="TreeGrafter"/>
</dbReference>
<protein>
    <recommendedName>
        <fullName evidence="1">GGDEF domain-containing protein</fullName>
    </recommendedName>
</protein>
<sequence length="503" mass="54059">MNAAPATLDGSLDSLVAGVYVSHKGLADRAEALVRAAVTAGDRQLADLGRLVLAELHNRGGRAPEGIAQARAVLAGTGDRIVVAHAHAVVAGGLWRIGDNAQAVRNAYPASRMLHPGDPPVLRADHAIVLALQVNDRRIGGMSHREFRVAQELAEAARVPALILANLNNWAWCSYTSGDLRTAADLVDRMRMCSERTGEPLNASCADTMARIMLETGDPAGALALIERAIATSEPTDSDAVPNALITLADIQRRDGNVGAALDTLWACREMAARDRLADVDALARKMIAGCHAELGDFATAYHEMVEFHEAWTVRRSERSEVMARVAHAQFAVDEARRTTERFREMAERDALTGLWNRRRSDAQLADLIRTPATQRGPVSVALIDLDHFKAVNDTYTHAIGDMVLCRVAELLAKVGGHAGRHGGEEFILILDADPAVAARRVEGLRAAIQSYAWTAVANGLSVTASIGLTALRPDDTARTLVNRADELLYAAKHAGRNRVITG</sequence>
<dbReference type="PROSITE" id="PS50887">
    <property type="entry name" value="GGDEF"/>
    <property type="match status" value="1"/>
</dbReference>
<dbReference type="InterPro" id="IPR011990">
    <property type="entry name" value="TPR-like_helical_dom_sf"/>
</dbReference>
<dbReference type="InterPro" id="IPR000160">
    <property type="entry name" value="GGDEF_dom"/>
</dbReference>
<proteinExistence type="predicted"/>